<dbReference type="PANTHER" id="PTHR47990">
    <property type="entry name" value="2-OXOGLUTARATE (2OG) AND FE(II)-DEPENDENT OXYGENASE SUPERFAMILY PROTEIN-RELATED"/>
    <property type="match status" value="1"/>
</dbReference>
<dbReference type="InterPro" id="IPR044861">
    <property type="entry name" value="IPNS-like_FE2OG_OXY"/>
</dbReference>
<dbReference type="EMBL" id="CM010722">
    <property type="protein sequence ID" value="RZC72920.1"/>
    <property type="molecule type" value="Genomic_DNA"/>
</dbReference>
<dbReference type="InterPro" id="IPR027443">
    <property type="entry name" value="IPNS-like_sf"/>
</dbReference>
<keyword evidence="8" id="KW-1185">Reference proteome</keyword>
<dbReference type="OrthoDB" id="288590at2759"/>
<evidence type="ECO:0000259" key="6">
    <source>
        <dbReference type="PROSITE" id="PS51471"/>
    </source>
</evidence>
<evidence type="ECO:0000256" key="5">
    <source>
        <dbReference type="RuleBase" id="RU003682"/>
    </source>
</evidence>
<comment type="function">
    <text evidence="4">Probable 2-oxoglutarate-dependent dioxygenase that may be involved in glucosinolates biosynthesis. May play a role in the production of aliphatic glucosinolates.</text>
</comment>
<dbReference type="Pfam" id="PF14226">
    <property type="entry name" value="DIOX_N"/>
    <property type="match status" value="1"/>
</dbReference>
<evidence type="ECO:0000313" key="8">
    <source>
        <dbReference type="Proteomes" id="UP000316621"/>
    </source>
</evidence>
<dbReference type="OMA" id="AKWASAC"/>
<accession>A0A4Y7KKS4</accession>
<sequence>MASFNNKQLPVIDFTKDNVLNPGTEYWLSIRTQVCKALEEYGCFEAMYDNKVSLKLHNEMFSAAEEVLDLPLETKMLNTSNKPYHGYFNREASVRPLFENIGIDDAHVLDQVCNFTNLMWPEGNHSLSEAVHTFAKRVTELNQIVTRMIFENYGVEQHYESHMDSMNYLFKVMRYRKPQADVNNSVYLHTDNSFISVLHQNHVDGLEIETKNGGWIRVKQSPASFIVMTGDAFLAWSNDRLRCPIHRVVIEEDDMRYSIGLFGNSQKLVEVPSELVDDEHPLKFKPFCQMDLINFYLTEEGQKAESTVKAYCGI</sequence>
<dbReference type="Proteomes" id="UP000316621">
    <property type="component" value="Chromosome 8"/>
</dbReference>
<dbReference type="Gene3D" id="2.60.120.330">
    <property type="entry name" value="B-lactam Antibiotic, Isopenicillin N Synthase, Chain"/>
    <property type="match status" value="1"/>
</dbReference>
<dbReference type="PROSITE" id="PS51471">
    <property type="entry name" value="FE2OG_OXY"/>
    <property type="match status" value="1"/>
</dbReference>
<evidence type="ECO:0000256" key="2">
    <source>
        <dbReference type="ARBA" id="ARBA00023002"/>
    </source>
</evidence>
<proteinExistence type="inferred from homology"/>
<dbReference type="InterPro" id="IPR005123">
    <property type="entry name" value="Oxoglu/Fe-dep_dioxygenase_dom"/>
</dbReference>
<name>A0A4Y7KKS4_PAPSO</name>
<evidence type="ECO:0000256" key="1">
    <source>
        <dbReference type="ARBA" id="ARBA00022723"/>
    </source>
</evidence>
<dbReference type="GO" id="GO:0046872">
    <property type="term" value="F:metal ion binding"/>
    <property type="evidence" value="ECO:0007669"/>
    <property type="project" value="UniProtKB-KW"/>
</dbReference>
<reference evidence="7 8" key="1">
    <citation type="journal article" date="2018" name="Science">
        <title>The opium poppy genome and morphinan production.</title>
        <authorList>
            <person name="Guo L."/>
            <person name="Winzer T."/>
            <person name="Yang X."/>
            <person name="Li Y."/>
            <person name="Ning Z."/>
            <person name="He Z."/>
            <person name="Teodor R."/>
            <person name="Lu Y."/>
            <person name="Bowser T.A."/>
            <person name="Graham I.A."/>
            <person name="Ye K."/>
        </authorList>
    </citation>
    <scope>NUCLEOTIDE SEQUENCE [LARGE SCALE GENOMIC DNA]</scope>
    <source>
        <strain evidence="8">cv. HN1</strain>
        <tissue evidence="7">Leaves</tissue>
    </source>
</reference>
<dbReference type="InterPro" id="IPR026992">
    <property type="entry name" value="DIOX_N"/>
</dbReference>
<evidence type="ECO:0000256" key="4">
    <source>
        <dbReference type="ARBA" id="ARBA00057022"/>
    </source>
</evidence>
<dbReference type="Gramene" id="RZC72920">
    <property type="protein sequence ID" value="RZC72920"/>
    <property type="gene ID" value="C5167_048403"/>
</dbReference>
<feature type="domain" description="Fe2OG dioxygenase" evidence="6">
    <location>
        <begin position="165"/>
        <end position="265"/>
    </location>
</feature>
<dbReference type="GO" id="GO:0016491">
    <property type="term" value="F:oxidoreductase activity"/>
    <property type="evidence" value="ECO:0007669"/>
    <property type="project" value="UniProtKB-KW"/>
</dbReference>
<gene>
    <name evidence="7" type="ORF">C5167_048403</name>
</gene>
<dbReference type="SUPFAM" id="SSF51197">
    <property type="entry name" value="Clavaminate synthase-like"/>
    <property type="match status" value="1"/>
</dbReference>
<keyword evidence="1 5" id="KW-0479">Metal-binding</keyword>
<evidence type="ECO:0000313" key="7">
    <source>
        <dbReference type="EMBL" id="RZC72920.1"/>
    </source>
</evidence>
<dbReference type="FunFam" id="2.60.120.330:FF:000022">
    <property type="entry name" value="Probable 2-oxoglutarate-dependent dioxygenase AOP1.2"/>
    <property type="match status" value="1"/>
</dbReference>
<evidence type="ECO:0000256" key="3">
    <source>
        <dbReference type="ARBA" id="ARBA00023004"/>
    </source>
</evidence>
<dbReference type="AlphaFoldDB" id="A0A4Y7KKS4"/>
<keyword evidence="3 5" id="KW-0408">Iron</keyword>
<dbReference type="Pfam" id="PF03171">
    <property type="entry name" value="2OG-FeII_Oxy"/>
    <property type="match status" value="1"/>
</dbReference>
<dbReference type="STRING" id="3469.A0A4Y7KKS4"/>
<dbReference type="InterPro" id="IPR050231">
    <property type="entry name" value="Iron_ascorbate_oxido_reductase"/>
</dbReference>
<comment type="similarity">
    <text evidence="5">Belongs to the iron/ascorbate-dependent oxidoreductase family.</text>
</comment>
<organism evidence="7 8">
    <name type="scientific">Papaver somniferum</name>
    <name type="common">Opium poppy</name>
    <dbReference type="NCBI Taxonomy" id="3469"/>
    <lineage>
        <taxon>Eukaryota</taxon>
        <taxon>Viridiplantae</taxon>
        <taxon>Streptophyta</taxon>
        <taxon>Embryophyta</taxon>
        <taxon>Tracheophyta</taxon>
        <taxon>Spermatophyta</taxon>
        <taxon>Magnoliopsida</taxon>
        <taxon>Ranunculales</taxon>
        <taxon>Papaveraceae</taxon>
        <taxon>Papaveroideae</taxon>
        <taxon>Papaver</taxon>
    </lineage>
</organism>
<protein>
    <recommendedName>
        <fullName evidence="6">Fe2OG dioxygenase domain-containing protein</fullName>
    </recommendedName>
</protein>
<keyword evidence="2 5" id="KW-0560">Oxidoreductase</keyword>